<evidence type="ECO:0000256" key="6">
    <source>
        <dbReference type="ARBA" id="ARBA00023239"/>
    </source>
</evidence>
<keyword evidence="4" id="KW-0408">Iron</keyword>
<dbReference type="PANTHER" id="PTHR43351:SF2">
    <property type="entry name" value="L(+)-TARTRATE DEHYDRATASE SUBUNIT BETA-RELATED"/>
    <property type="match status" value="1"/>
</dbReference>
<keyword evidence="5" id="KW-0411">Iron-sulfur</keyword>
<dbReference type="EMBL" id="CP002770">
    <property type="protein sequence ID" value="AEG16599.1"/>
    <property type="molecule type" value="Genomic_DNA"/>
</dbReference>
<dbReference type="GO" id="GO:0046872">
    <property type="term" value="F:metal ion binding"/>
    <property type="evidence" value="ECO:0007669"/>
    <property type="project" value="UniProtKB-KW"/>
</dbReference>
<keyword evidence="6" id="KW-0456">Lyase</keyword>
<gene>
    <name evidence="8" type="ordered locus">Desku_3104</name>
</gene>
<evidence type="ECO:0000259" key="7">
    <source>
        <dbReference type="Pfam" id="PF05681"/>
    </source>
</evidence>
<comment type="similarity">
    <text evidence="1">Belongs to the class-I fumarase family.</text>
</comment>
<sequence length="296" mass="31800">MLTSEEISIAARDALIQASTTFRPDQVEAYQQALERETSPRGRWVLEQILKNAKVAREKKYPLCDDTGIPHVVLEIGDQVRISGKVFQAVAEGIREGLRALPGRPMAVRGEGMERLGQVLGMYDDPGMLEAAPVTVYSISGNILKITVLMLGGGPEIRGKTMRVFHRHRGENVIEEVGRWAAEASAALGCTPCVPIVGIGRTQYEAAALQLAAALEGDFTRQSPWEAKITEMVNNTGVGPLGLGRSVTALGSFVKIGPARASGVRIVSLRLGCCFDPRRATVVLKDEGEGNGEAPV</sequence>
<proteinExistence type="inferred from homology"/>
<evidence type="ECO:0000256" key="4">
    <source>
        <dbReference type="ARBA" id="ARBA00023004"/>
    </source>
</evidence>
<evidence type="ECO:0000256" key="2">
    <source>
        <dbReference type="ARBA" id="ARBA00022485"/>
    </source>
</evidence>
<name>A0AAU8PZ27_DESK7</name>
<dbReference type="KEGG" id="dku:Desku_3104"/>
<dbReference type="Pfam" id="PF05681">
    <property type="entry name" value="Fumerase"/>
    <property type="match status" value="1"/>
</dbReference>
<reference evidence="9" key="1">
    <citation type="submission" date="2011-05" db="EMBL/GenBank/DDBJ databases">
        <title>Complete sequence of Desulfotomaculum kuznetsovii DSM 6115.</title>
        <authorList>
            <person name="Lucas S."/>
            <person name="Han J."/>
            <person name="Lapidus A."/>
            <person name="Cheng J.-F."/>
            <person name="Goodwin L."/>
            <person name="Pitluck S."/>
            <person name="Peters L."/>
            <person name="Mikhailova N."/>
            <person name="Lu M."/>
            <person name="Saunders E."/>
            <person name="Han C."/>
            <person name="Tapia R."/>
            <person name="Land M."/>
            <person name="Hauser L."/>
            <person name="Kyrpides N."/>
            <person name="Ivanova N."/>
            <person name="Pagani I."/>
            <person name="Nazina T."/>
            <person name="Ivanova A."/>
            <person name="Parshina S."/>
            <person name="Kuever J."/>
            <person name="Muyzer G."/>
            <person name="Plugge C."/>
            <person name="Stams A."/>
            <person name="Woyke T."/>
        </authorList>
    </citation>
    <scope>NUCLEOTIDE SEQUENCE [LARGE SCALE GENOMIC DNA]</scope>
    <source>
        <strain evidence="9">DSM 6115 / VKM B-1805 / 17</strain>
    </source>
</reference>
<keyword evidence="9" id="KW-1185">Reference proteome</keyword>
<organism evidence="8 9">
    <name type="scientific">Desulfofundulus kuznetsovii (strain DSM 6115 / VKM B-1805 / 17)</name>
    <name type="common">Desulfotomaculum kuznetsovii</name>
    <dbReference type="NCBI Taxonomy" id="760568"/>
    <lineage>
        <taxon>Bacteria</taxon>
        <taxon>Bacillati</taxon>
        <taxon>Bacillota</taxon>
        <taxon>Clostridia</taxon>
        <taxon>Eubacteriales</taxon>
        <taxon>Peptococcaceae</taxon>
        <taxon>Desulfofundulus</taxon>
    </lineage>
</organism>
<dbReference type="AlphaFoldDB" id="A0AAU8PZ27"/>
<feature type="domain" description="Fe-S hydro-lyase tartrate dehydratase alpha-type catalytic" evidence="7">
    <location>
        <begin position="11"/>
        <end position="282"/>
    </location>
</feature>
<dbReference type="NCBIfam" id="TIGR00722">
    <property type="entry name" value="ttdA_fumA_fumB"/>
    <property type="match status" value="1"/>
</dbReference>
<evidence type="ECO:0000256" key="3">
    <source>
        <dbReference type="ARBA" id="ARBA00022723"/>
    </source>
</evidence>
<keyword evidence="3" id="KW-0479">Metal-binding</keyword>
<dbReference type="PANTHER" id="PTHR43351">
    <property type="entry name" value="L(+)-TARTRATE DEHYDRATASE SUBUNIT BETA"/>
    <property type="match status" value="1"/>
</dbReference>
<evidence type="ECO:0000256" key="1">
    <source>
        <dbReference type="ARBA" id="ARBA00008876"/>
    </source>
</evidence>
<dbReference type="GO" id="GO:0016829">
    <property type="term" value="F:lyase activity"/>
    <property type="evidence" value="ECO:0007669"/>
    <property type="project" value="UniProtKB-KW"/>
</dbReference>
<dbReference type="RefSeq" id="WP_013824109.1">
    <property type="nucleotide sequence ID" value="NC_015573.1"/>
</dbReference>
<dbReference type="GO" id="GO:0051539">
    <property type="term" value="F:4 iron, 4 sulfur cluster binding"/>
    <property type="evidence" value="ECO:0007669"/>
    <property type="project" value="UniProtKB-KW"/>
</dbReference>
<dbReference type="InterPro" id="IPR004646">
    <property type="entry name" value="Fe-S_hydro-lyase_TtdA-typ_cat"/>
</dbReference>
<evidence type="ECO:0000313" key="8">
    <source>
        <dbReference type="EMBL" id="AEG16599.1"/>
    </source>
</evidence>
<protein>
    <submittedName>
        <fullName evidence="8">Hydro-lyase, Fe-S type, tartrate/fumarate subfamily, alpha subunit</fullName>
    </submittedName>
</protein>
<evidence type="ECO:0000313" key="9">
    <source>
        <dbReference type="Proteomes" id="UP000009229"/>
    </source>
</evidence>
<dbReference type="Proteomes" id="UP000009229">
    <property type="component" value="Chromosome"/>
</dbReference>
<evidence type="ECO:0000256" key="5">
    <source>
        <dbReference type="ARBA" id="ARBA00023014"/>
    </source>
</evidence>
<keyword evidence="2" id="KW-0004">4Fe-4S</keyword>
<accession>A0AAU8PZ27</accession>